<dbReference type="GO" id="GO:0005524">
    <property type="term" value="F:ATP binding"/>
    <property type="evidence" value="ECO:0007669"/>
    <property type="project" value="InterPro"/>
</dbReference>
<keyword evidence="4" id="KW-1185">Reference proteome</keyword>
<dbReference type="GO" id="GO:0004386">
    <property type="term" value="F:helicase activity"/>
    <property type="evidence" value="ECO:0007669"/>
    <property type="project" value="UniProtKB-KW"/>
</dbReference>
<feature type="region of interest" description="Disordered" evidence="1">
    <location>
        <begin position="317"/>
        <end position="359"/>
    </location>
</feature>
<dbReference type="Proteomes" id="UP000559626">
    <property type="component" value="Unassembled WGS sequence"/>
</dbReference>
<evidence type="ECO:0000259" key="2">
    <source>
        <dbReference type="Pfam" id="PF04851"/>
    </source>
</evidence>
<keyword evidence="3" id="KW-0347">Helicase</keyword>
<dbReference type="Pfam" id="PF04851">
    <property type="entry name" value="ResIII"/>
    <property type="match status" value="1"/>
</dbReference>
<dbReference type="AlphaFoldDB" id="A0A7Y0FMH8"/>
<dbReference type="SUPFAM" id="SSF52540">
    <property type="entry name" value="P-loop containing nucleoside triphosphate hydrolases"/>
    <property type="match status" value="2"/>
</dbReference>
<sequence>MPDNPILNNPYQEPAGHYATDQQGNLDYARVEAGRRLFVPEVQVVPGKHQGQKEVFAFNEAAASYGTHPVNLLRREVGQWRAAGYPEATRVTRELLTYWFPDHDDSPVKKLFFAQREAIETAVWLNEVAGRSNAGSHLLGLLRAGQQSVSAQVADQLPRLAFKMATGTGKTVVMAALILYHYLNRQQYRQDVRFADYFLLVAPGITIRDRLGVLRVDTTADRNYAQDYYHQRKLVPLAYEDQLEGLNARLAIANYHQFEPRTLQGNKRGAFDGKIGLDGKKQDEYEDYAQVFKRLLGGFRPGSRLLVLNDEAHHCYLPQPHGTPMGPAPSPAGEGEPRRRGRKQSSGSPSPAGEGAGGGVDENARAAVWFSGLRELGRRFQLAAVYDLSATPYYLQGSGYRPYTLFPWLVSDFGLVEAIESGLVKIPYLPEKDDTQQLDMPVLRNLYEHVKDQLPKMGKATERKEKGAAYAEKRPELPQLLAAALDQLVAHYEEYDQGVRERGERRPELQSTPPVLIVVCNNTGVSKEVYKHLAGYEYDDPRHGRRVAPGYHPIFSNYLPDGIPRQRPPTLLIDSDALENSGQVNEEFRKVFKDEIEQFRQEYRRLYPERGAEELTDAALLREVVNTVGRPGKLGAHVRCVVSVSMLTEGWDANTVTHIVSLRAFNSQLLCEQVAGRALRRRGYELVGYDRQGQPVTGTTKADKARIVSYKFPPEYARIIGIPFRTFRRGAASTGGAGGEEQTLVRALPERSHLEITFPNLLGYREEIAAGELRPDFAAVGKFELDFSKIPTHTELASAFSGSTENLTLQAHEQLREGEVLYYLTREVLRHHFADVDGTPKPEYFGPVQRIVQGWYQQCLTLVHQTDPAFKRLVRYWDPEAVAHHIAQAIVVGQPPEQRRIRPVPNYYNPRGSTRFVHGLTTRPVFATTKSPINYVVADTESWEQVCAKVLEDLPQVLSYVKNAFLDLRIPYLREGRRHDYLPDFVARVRTARGQVVNLLIEVTGMNKDKQAKKLYTEHFWLPAVNGDLAALGLPPDEPWAFVEISESEKYFRNQLVAKIQEL</sequence>
<comment type="caution">
    <text evidence="3">The sequence shown here is derived from an EMBL/GenBank/DDBJ whole genome shotgun (WGS) entry which is preliminary data.</text>
</comment>
<dbReference type="PANTHER" id="PTHR47396:SF1">
    <property type="entry name" value="ATP-DEPENDENT HELICASE IRC3-RELATED"/>
    <property type="match status" value="1"/>
</dbReference>
<dbReference type="Gene3D" id="3.40.50.300">
    <property type="entry name" value="P-loop containing nucleotide triphosphate hydrolases"/>
    <property type="match status" value="1"/>
</dbReference>
<keyword evidence="3" id="KW-0547">Nucleotide-binding</keyword>
<dbReference type="NCBIfam" id="NF046055">
    <property type="entry name" value="restr_BPTD_3080"/>
    <property type="match status" value="1"/>
</dbReference>
<dbReference type="InterPro" id="IPR006935">
    <property type="entry name" value="Helicase/UvrB_N"/>
</dbReference>
<name>A0A7Y0FMH8_9BACT</name>
<dbReference type="EMBL" id="JABBGH010000001">
    <property type="protein sequence ID" value="NML65551.1"/>
    <property type="molecule type" value="Genomic_DNA"/>
</dbReference>
<dbReference type="GO" id="GO:0005829">
    <property type="term" value="C:cytosol"/>
    <property type="evidence" value="ECO:0007669"/>
    <property type="project" value="TreeGrafter"/>
</dbReference>
<evidence type="ECO:0000256" key="1">
    <source>
        <dbReference type="SAM" id="MobiDB-lite"/>
    </source>
</evidence>
<dbReference type="InterPro" id="IPR027417">
    <property type="entry name" value="P-loop_NTPase"/>
</dbReference>
<proteinExistence type="predicted"/>
<reference evidence="3 4" key="1">
    <citation type="submission" date="2020-04" db="EMBL/GenBank/DDBJ databases">
        <title>Hymenobacter polaris sp. nov., isolated from Arctic soil.</title>
        <authorList>
            <person name="Dahal R.H."/>
        </authorList>
    </citation>
    <scope>NUCLEOTIDE SEQUENCE [LARGE SCALE GENOMIC DNA]</scope>
    <source>
        <strain evidence="3 4">RP-2-7</strain>
    </source>
</reference>
<organism evidence="3 4">
    <name type="scientific">Hymenobacter polaris</name>
    <dbReference type="NCBI Taxonomy" id="2682546"/>
    <lineage>
        <taxon>Bacteria</taxon>
        <taxon>Pseudomonadati</taxon>
        <taxon>Bacteroidota</taxon>
        <taxon>Cytophagia</taxon>
        <taxon>Cytophagales</taxon>
        <taxon>Hymenobacteraceae</taxon>
        <taxon>Hymenobacter</taxon>
    </lineage>
</organism>
<dbReference type="PANTHER" id="PTHR47396">
    <property type="entry name" value="TYPE I RESTRICTION ENZYME ECOKI R PROTEIN"/>
    <property type="match status" value="1"/>
</dbReference>
<evidence type="ECO:0000313" key="4">
    <source>
        <dbReference type="Proteomes" id="UP000559626"/>
    </source>
</evidence>
<evidence type="ECO:0000313" key="3">
    <source>
        <dbReference type="EMBL" id="NML65551.1"/>
    </source>
</evidence>
<feature type="domain" description="Helicase/UvrB N-terminal" evidence="2">
    <location>
        <begin position="143"/>
        <end position="315"/>
    </location>
</feature>
<keyword evidence="3" id="KW-0067">ATP-binding</keyword>
<accession>A0A7Y0FMH8</accession>
<dbReference type="GO" id="GO:0003677">
    <property type="term" value="F:DNA binding"/>
    <property type="evidence" value="ECO:0007669"/>
    <property type="project" value="InterPro"/>
</dbReference>
<dbReference type="GO" id="GO:0016787">
    <property type="term" value="F:hydrolase activity"/>
    <property type="evidence" value="ECO:0007669"/>
    <property type="project" value="InterPro"/>
</dbReference>
<gene>
    <name evidence="3" type="ORF">HHL22_10075</name>
</gene>
<dbReference type="InterPro" id="IPR050742">
    <property type="entry name" value="Helicase_Restrict-Modif_Enz"/>
</dbReference>
<protein>
    <submittedName>
        <fullName evidence="3">DEAD/DEAH box helicase family protein</fullName>
    </submittedName>
</protein>
<keyword evidence="3" id="KW-0378">Hydrolase</keyword>